<comment type="caution">
    <text evidence="5">The sequence shown here is derived from an EMBL/GenBank/DDBJ whole genome shotgun (WGS) entry which is preliminary data.</text>
</comment>
<keyword evidence="3" id="KW-0732">Signal</keyword>
<gene>
    <name evidence="5" type="ORF">BC343_28495</name>
</gene>
<evidence type="ECO:0000259" key="4">
    <source>
        <dbReference type="PROSITE" id="PS51820"/>
    </source>
</evidence>
<dbReference type="SUPFAM" id="SSF56988">
    <property type="entry name" value="Anthrax protective antigen"/>
    <property type="match status" value="1"/>
</dbReference>
<dbReference type="Proteomes" id="UP000189739">
    <property type="component" value="Unassembled WGS sequence"/>
</dbReference>
<dbReference type="SUPFAM" id="SSF53474">
    <property type="entry name" value="alpha/beta-Hydrolases"/>
    <property type="match status" value="1"/>
</dbReference>
<dbReference type="InterPro" id="IPR011658">
    <property type="entry name" value="PA14_dom"/>
</dbReference>
<evidence type="ECO:0000256" key="2">
    <source>
        <dbReference type="ARBA" id="ARBA00022801"/>
    </source>
</evidence>
<dbReference type="Pfam" id="PF07691">
    <property type="entry name" value="PA14"/>
    <property type="match status" value="1"/>
</dbReference>
<dbReference type="STRING" id="1792845.BC343_28495"/>
<evidence type="ECO:0000313" key="5">
    <source>
        <dbReference type="EMBL" id="OOQ59263.1"/>
    </source>
</evidence>
<dbReference type="InterPro" id="IPR052558">
    <property type="entry name" value="Siderophore_Hydrolase_D"/>
</dbReference>
<evidence type="ECO:0000256" key="3">
    <source>
        <dbReference type="SAM" id="SignalP"/>
    </source>
</evidence>
<dbReference type="Pfam" id="PF00756">
    <property type="entry name" value="Esterase"/>
    <property type="match status" value="1"/>
</dbReference>
<feature type="chain" id="PRO_5012052013" description="PA14 domain-containing protein" evidence="3">
    <location>
        <begin position="25"/>
        <end position="512"/>
    </location>
</feature>
<dbReference type="SMART" id="SM00758">
    <property type="entry name" value="PA14"/>
    <property type="match status" value="1"/>
</dbReference>
<keyword evidence="2" id="KW-0378">Hydrolase</keyword>
<organism evidence="5 6">
    <name type="scientific">Mucilaginibacter pedocola</name>
    <dbReference type="NCBI Taxonomy" id="1792845"/>
    <lineage>
        <taxon>Bacteria</taxon>
        <taxon>Pseudomonadati</taxon>
        <taxon>Bacteroidota</taxon>
        <taxon>Sphingobacteriia</taxon>
        <taxon>Sphingobacteriales</taxon>
        <taxon>Sphingobacteriaceae</taxon>
        <taxon>Mucilaginibacter</taxon>
    </lineage>
</organism>
<dbReference type="Gene3D" id="3.40.50.1820">
    <property type="entry name" value="alpha/beta hydrolase"/>
    <property type="match status" value="1"/>
</dbReference>
<comment type="similarity">
    <text evidence="1">Belongs to the esterase D family.</text>
</comment>
<reference evidence="5 6" key="1">
    <citation type="submission" date="2016-07" db="EMBL/GenBank/DDBJ databases">
        <title>Genomic analysis of zinc-resistant bacterium Mucilaginibacter pedocola TBZ30.</title>
        <authorList>
            <person name="Huang J."/>
            <person name="Tang J."/>
        </authorList>
    </citation>
    <scope>NUCLEOTIDE SEQUENCE [LARGE SCALE GENOMIC DNA]</scope>
    <source>
        <strain evidence="5 6">TBZ30</strain>
    </source>
</reference>
<keyword evidence="6" id="KW-1185">Reference proteome</keyword>
<dbReference type="PROSITE" id="PS51820">
    <property type="entry name" value="PA14"/>
    <property type="match status" value="1"/>
</dbReference>
<protein>
    <recommendedName>
        <fullName evidence="4">PA14 domain-containing protein</fullName>
    </recommendedName>
</protein>
<dbReference type="GO" id="GO:0016788">
    <property type="term" value="F:hydrolase activity, acting on ester bonds"/>
    <property type="evidence" value="ECO:0007669"/>
    <property type="project" value="TreeGrafter"/>
</dbReference>
<dbReference type="InterPro" id="IPR037524">
    <property type="entry name" value="PA14/GLEYA"/>
</dbReference>
<evidence type="ECO:0000313" key="6">
    <source>
        <dbReference type="Proteomes" id="UP000189739"/>
    </source>
</evidence>
<dbReference type="PANTHER" id="PTHR40841:SF2">
    <property type="entry name" value="SIDEROPHORE-DEGRADING ESTERASE (EUROFUNG)"/>
    <property type="match status" value="1"/>
</dbReference>
<dbReference type="Gene3D" id="3.90.182.10">
    <property type="entry name" value="Toxin - Anthrax Protective Antigen,domain 1"/>
    <property type="match status" value="1"/>
</dbReference>
<dbReference type="PANTHER" id="PTHR40841">
    <property type="entry name" value="SIDEROPHORE TRIACETYLFUSARININE C ESTERASE"/>
    <property type="match status" value="1"/>
</dbReference>
<feature type="domain" description="PA14" evidence="4">
    <location>
        <begin position="363"/>
        <end position="500"/>
    </location>
</feature>
<dbReference type="OrthoDB" id="9784036at2"/>
<sequence length="512" mass="57738">MKRPFTRLFLLITLIACTNIAAKAQDTVIIKQDIQYLDSLQSPILGQKRMLQVFLPEGYKPGSTDKYDVLYVLDGGNWNTGLIKNIQRFVEGESYMPPTIIVSVLGIDRNHDLTPTHISEFKTSGGADNFLNFITTELIPYINKKYPTNGDNTLWGHSFGGLFVINALLTQPSAFKSYIAADPSLWWENQYIKKIAPEKLKAIQTTGITLFISSREGTEGDGMKITPIDTVLQQYAPANLKWKSIKYPNETHASVRFKTTYDGLKFSYGWETGKIEFHPMAGVIDKKQPLTVWYMGDTASTHYTLNGEIPTLASLKATPDIVLDKAATLSFKQFTNRSRYDKTKTGTFTLEDTWKPAAKPKNARAGGLHYAYYEGDYKTATELKNLKPQQQGLADTTFDADKLPRKNHYAMVLDGFIEAKEDGYYILGLEADKNSKLYINNRMLVDWQGSYNESSSSYVVPLKKGFYPIRIEYFHQIEDFKLQLSYITPSGLKTKNGMTVPFGVLYSVGGLQ</sequence>
<dbReference type="InterPro" id="IPR029058">
    <property type="entry name" value="AB_hydrolase_fold"/>
</dbReference>
<proteinExistence type="inferred from homology"/>
<dbReference type="RefSeq" id="WP_078348759.1">
    <property type="nucleotide sequence ID" value="NZ_MBTF01000014.1"/>
</dbReference>
<dbReference type="AlphaFoldDB" id="A0A1S9PE79"/>
<dbReference type="InterPro" id="IPR000801">
    <property type="entry name" value="Esterase-like"/>
</dbReference>
<feature type="signal peptide" evidence="3">
    <location>
        <begin position="1"/>
        <end position="24"/>
    </location>
</feature>
<accession>A0A1S9PE79</accession>
<name>A0A1S9PE79_9SPHI</name>
<evidence type="ECO:0000256" key="1">
    <source>
        <dbReference type="ARBA" id="ARBA00005622"/>
    </source>
</evidence>
<dbReference type="EMBL" id="MBTF01000014">
    <property type="protein sequence ID" value="OOQ59263.1"/>
    <property type="molecule type" value="Genomic_DNA"/>
</dbReference>